<comment type="catalytic activity">
    <reaction evidence="1">
        <text>AMP + H2O = D-ribose 5-phosphate + adenine</text>
        <dbReference type="Rhea" id="RHEA:20129"/>
        <dbReference type="ChEBI" id="CHEBI:15377"/>
        <dbReference type="ChEBI" id="CHEBI:16708"/>
        <dbReference type="ChEBI" id="CHEBI:78346"/>
        <dbReference type="ChEBI" id="CHEBI:456215"/>
        <dbReference type="EC" id="3.2.2.4"/>
    </reaction>
</comment>
<evidence type="ECO:0000313" key="4">
    <source>
        <dbReference type="Proteomes" id="UP000029558"/>
    </source>
</evidence>
<dbReference type="AlphaFoldDB" id="A0A1L6TAF3"/>
<dbReference type="EC" id="3.2.2.n1" evidence="2"/>
<name>A0A1L6TAF3_PISSA</name>
<dbReference type="GO" id="GO:0008714">
    <property type="term" value="F:AMP nucleosidase activity"/>
    <property type="evidence" value="ECO:0007669"/>
    <property type="project" value="UniProtKB-EC"/>
</dbReference>
<gene>
    <name evidence="3" type="ORF">KU39_989</name>
</gene>
<dbReference type="Proteomes" id="UP000029558">
    <property type="component" value="Chromosome"/>
</dbReference>
<evidence type="ECO:0000256" key="1">
    <source>
        <dbReference type="ARBA" id="ARBA00000274"/>
    </source>
</evidence>
<dbReference type="InterPro" id="IPR031100">
    <property type="entry name" value="LOG_fam"/>
</dbReference>
<dbReference type="PANTHER" id="PTHR43393">
    <property type="entry name" value="CYTOKININ RIBOSIDE 5'-MONOPHOSPHATE PHOSPHORIBOHYDROLASE"/>
    <property type="match status" value="1"/>
</dbReference>
<comment type="similarity">
    <text evidence="2">Belongs to the LOG family.</text>
</comment>
<dbReference type="Gene3D" id="3.40.50.450">
    <property type="match status" value="1"/>
</dbReference>
<organism evidence="3 4">
    <name type="scientific">Piscirickettsia salmonis</name>
    <dbReference type="NCBI Taxonomy" id="1238"/>
    <lineage>
        <taxon>Bacteria</taxon>
        <taxon>Pseudomonadati</taxon>
        <taxon>Pseudomonadota</taxon>
        <taxon>Gammaproteobacteria</taxon>
        <taxon>Thiotrichales</taxon>
        <taxon>Piscirickettsiaceae</taxon>
        <taxon>Piscirickettsia</taxon>
    </lineage>
</organism>
<proteinExistence type="inferred from homology"/>
<reference evidence="3 4" key="1">
    <citation type="journal article" date="2014" name="Genome Announc.">
        <title>Comparative Genome Analysis of Two Isolates of the Fish Pathogen Piscirickettsia salmonis from Different Hosts Reveals Major Differences in Virulence-Associated Secretion Systems.</title>
        <authorList>
            <person name="Bohle H."/>
            <person name="Henriquez P."/>
            <person name="Grothusen H."/>
            <person name="Navas E."/>
            <person name="Sandoval A."/>
            <person name="Bustamante F."/>
            <person name="Bustos P."/>
            <person name="Mancilla M."/>
        </authorList>
    </citation>
    <scope>NUCLEOTIDE SEQUENCE [LARGE SCALE GENOMIC DNA]</scope>
    <source>
        <strain evidence="4">B1-32597</strain>
    </source>
</reference>
<dbReference type="GO" id="GO:0009691">
    <property type="term" value="P:cytokinin biosynthetic process"/>
    <property type="evidence" value="ECO:0007669"/>
    <property type="project" value="UniProtKB-UniRule"/>
</dbReference>
<dbReference type="InterPro" id="IPR005269">
    <property type="entry name" value="LOG"/>
</dbReference>
<evidence type="ECO:0000256" key="2">
    <source>
        <dbReference type="RuleBase" id="RU363015"/>
    </source>
</evidence>
<evidence type="ECO:0000313" key="3">
    <source>
        <dbReference type="EMBL" id="ALB22172.1"/>
    </source>
</evidence>
<dbReference type="PANTHER" id="PTHR43393:SF2">
    <property type="entry name" value="CYTOKININ RIBOSIDE 5'-MONOPHOSPHATE PHOSPHORIBOHYDROLASE"/>
    <property type="match status" value="1"/>
</dbReference>
<keyword evidence="2" id="KW-0378">Hydrolase</keyword>
<keyword evidence="2" id="KW-0203">Cytokinin biosynthesis</keyword>
<protein>
    <recommendedName>
        <fullName evidence="2">Cytokinin riboside 5'-monophosphate phosphoribohydrolase</fullName>
        <ecNumber evidence="2">3.2.2.n1</ecNumber>
    </recommendedName>
</protein>
<sequence>MNKKRNQPHPDASPDSCFTGNNETWQIFQIIAEFVEGYERLSHISPSVSIFGSARTPSSDPQFKLAQQISRRLSDEGFSIVTGGGPGMMEAGNLGASEGKSLSIGLNIQLPFEECNNPYQDISLKFRHFFSRKTMFIKYASAYVCMPGGYGTLDELSEILVLIQTAKVRAIPIILVCSEFWQGLVSWFDDVLVKQKMISPEDMNLFEMADTPDEVIKIIKTHHAENDLASDQHSLSVRL</sequence>
<dbReference type="NCBIfam" id="TIGR00730">
    <property type="entry name" value="Rossman fold protein, TIGR00730 family"/>
    <property type="match status" value="1"/>
</dbReference>
<accession>A0A1L6TAF3</accession>
<dbReference type="InterPro" id="IPR052341">
    <property type="entry name" value="LOG_family_nucleotidases"/>
</dbReference>
<dbReference type="Pfam" id="PF03641">
    <property type="entry name" value="Lysine_decarbox"/>
    <property type="match status" value="1"/>
</dbReference>
<dbReference type="EMBL" id="CP012508">
    <property type="protein sequence ID" value="ALB22172.1"/>
    <property type="molecule type" value="Genomic_DNA"/>
</dbReference>
<dbReference type="RefSeq" id="WP_017376066.1">
    <property type="nucleotide sequence ID" value="NZ_CP012508.1"/>
</dbReference>
<dbReference type="GO" id="GO:0005829">
    <property type="term" value="C:cytosol"/>
    <property type="evidence" value="ECO:0007669"/>
    <property type="project" value="TreeGrafter"/>
</dbReference>
<dbReference type="SUPFAM" id="SSF102405">
    <property type="entry name" value="MCP/YpsA-like"/>
    <property type="match status" value="1"/>
</dbReference>